<evidence type="ECO:0000259" key="5">
    <source>
        <dbReference type="Pfam" id="PF04932"/>
    </source>
</evidence>
<evidence type="ECO:0000256" key="1">
    <source>
        <dbReference type="ARBA" id="ARBA00004141"/>
    </source>
</evidence>
<dbReference type="InterPro" id="IPR007016">
    <property type="entry name" value="O-antigen_ligase-rel_domated"/>
</dbReference>
<reference evidence="6 7" key="1">
    <citation type="submission" date="2016-12" db="EMBL/GenBank/DDBJ databases">
        <title>The genome of dimorphic prosthecate Glycocaulis alkaliphilus 6b-8t, isolated from crude oil dictates its adaptability in petroleum environments.</title>
        <authorList>
            <person name="Wu X.-L."/>
            <person name="Geng S."/>
        </authorList>
    </citation>
    <scope>NUCLEOTIDE SEQUENCE [LARGE SCALE GENOMIC DNA]</scope>
    <source>
        <strain evidence="6 7">6B-8</strain>
    </source>
</reference>
<dbReference type="OrthoDB" id="4391260at2"/>
<keyword evidence="2" id="KW-0812">Transmembrane</keyword>
<evidence type="ECO:0000313" key="6">
    <source>
        <dbReference type="EMBL" id="AZU04407.1"/>
    </source>
</evidence>
<dbReference type="PANTHER" id="PTHR37422:SF17">
    <property type="entry name" value="O-ANTIGEN LIGASE"/>
    <property type="match status" value="1"/>
</dbReference>
<organism evidence="6 7">
    <name type="scientific">Glycocaulis alkaliphilus</name>
    <dbReference type="NCBI Taxonomy" id="1434191"/>
    <lineage>
        <taxon>Bacteria</taxon>
        <taxon>Pseudomonadati</taxon>
        <taxon>Pseudomonadota</taxon>
        <taxon>Alphaproteobacteria</taxon>
        <taxon>Maricaulales</taxon>
        <taxon>Maricaulaceae</taxon>
        <taxon>Glycocaulis</taxon>
    </lineage>
</organism>
<evidence type="ECO:0000256" key="2">
    <source>
        <dbReference type="ARBA" id="ARBA00022692"/>
    </source>
</evidence>
<gene>
    <name evidence="6" type="ORF">X907_1883</name>
</gene>
<evidence type="ECO:0000256" key="3">
    <source>
        <dbReference type="ARBA" id="ARBA00022989"/>
    </source>
</evidence>
<keyword evidence="4" id="KW-0472">Membrane</keyword>
<dbReference type="KEGG" id="gak:X907_1883"/>
<dbReference type="EMBL" id="CP018911">
    <property type="protein sequence ID" value="AZU04407.1"/>
    <property type="molecule type" value="Genomic_DNA"/>
</dbReference>
<keyword evidence="3" id="KW-1133">Transmembrane helix</keyword>
<comment type="subcellular location">
    <subcellularLocation>
        <location evidence="1">Membrane</location>
        <topology evidence="1">Multi-pass membrane protein</topology>
    </subcellularLocation>
</comment>
<dbReference type="GO" id="GO:0016020">
    <property type="term" value="C:membrane"/>
    <property type="evidence" value="ECO:0007669"/>
    <property type="project" value="UniProtKB-SubCell"/>
</dbReference>
<dbReference type="PANTHER" id="PTHR37422">
    <property type="entry name" value="TEICHURONIC ACID BIOSYNTHESIS PROTEIN TUAE"/>
    <property type="match status" value="1"/>
</dbReference>
<dbReference type="AlphaFoldDB" id="A0A3T0EB24"/>
<evidence type="ECO:0000313" key="7">
    <source>
        <dbReference type="Proteomes" id="UP000286954"/>
    </source>
</evidence>
<evidence type="ECO:0000256" key="4">
    <source>
        <dbReference type="ARBA" id="ARBA00023136"/>
    </source>
</evidence>
<proteinExistence type="predicted"/>
<dbReference type="RefSeq" id="WP_127567322.1">
    <property type="nucleotide sequence ID" value="NZ_BMFB01000003.1"/>
</dbReference>
<protein>
    <submittedName>
        <fullName evidence="6">Secreted polysaccharide polymerase HfsI</fullName>
    </submittedName>
</protein>
<feature type="domain" description="O-antigen ligase-related" evidence="5">
    <location>
        <begin position="208"/>
        <end position="350"/>
    </location>
</feature>
<sequence>MNALHRAAVWRSAFPRLTFLPLLEAALAVLAILLFSQALLGPLLVDPLKPDAAEALRLVWLPVYGVTLILIAMRPLAFLETAFRAWPLVLLAVLAGLSTFWSIDPDITSRRALALAMTTLFGLWLASRFDWKSLLTILAVSFAILMIGSAIAGALVPGFGVMQQIHPGAWRGLWWEKNTLGAMMGWAVLAFVGAAAFDARRRMLWLALVVPALALVLLSTSRTALLASFIAIAGPGMIAMARRDAASSAIAVMAGVVGVSLGILVLVIGPGVLLEALGRDATFTGRTDIWEALFRQIRERPMLGFGYGVFWQVELGPAHWVRLETSWPVPTAHNGWIETALATGLVGVGIALIAYTGALGSAAMRLFKGNETYWALPFLVMWGLISFSESNLAEQNSLMWVMFTATAAKLAQPREAAP</sequence>
<accession>A0A3T0EB24</accession>
<keyword evidence="7" id="KW-1185">Reference proteome</keyword>
<dbReference type="Pfam" id="PF04932">
    <property type="entry name" value="Wzy_C"/>
    <property type="match status" value="1"/>
</dbReference>
<name>A0A3T0EB24_9PROT</name>
<dbReference type="Proteomes" id="UP000286954">
    <property type="component" value="Chromosome"/>
</dbReference>
<dbReference type="InterPro" id="IPR051533">
    <property type="entry name" value="WaaL-like"/>
</dbReference>